<dbReference type="PANTHER" id="PTHR42103">
    <property type="entry name" value="ALPHA/BETA-HYDROLASES SUPERFAMILY PROTEIN"/>
    <property type="match status" value="1"/>
</dbReference>
<dbReference type="InterPro" id="IPR029058">
    <property type="entry name" value="AB_hydrolase_fold"/>
</dbReference>
<organism evidence="2 3">
    <name type="scientific">Aspergillus ruber (strain CBS 135680)</name>
    <dbReference type="NCBI Taxonomy" id="1388766"/>
    <lineage>
        <taxon>Eukaryota</taxon>
        <taxon>Fungi</taxon>
        <taxon>Dikarya</taxon>
        <taxon>Ascomycota</taxon>
        <taxon>Pezizomycotina</taxon>
        <taxon>Eurotiomycetes</taxon>
        <taxon>Eurotiomycetidae</taxon>
        <taxon>Eurotiales</taxon>
        <taxon>Aspergillaceae</taxon>
        <taxon>Aspergillus</taxon>
        <taxon>Aspergillus subgen. Aspergillus</taxon>
    </lineage>
</organism>
<sequence>MYLPSPNFTFTIPSVHDGIQLDCRIYLPRELHQLDNASQSRWRKQGAIVAHPYAPLGGSYDDPVVNFVGGELLRSGYVVGTFNFRGAGASEGRTSWTARPELADYVSFYGFMLHYMGSFKAEGDVHIILGGYSYGSMIASHLPGIEVVTVLFGNAPKDSAMSVICRTAKEIATLTERRLTMQVRSSSHEASKTTTQISISCLLISPILPPISSFLTLFGDFSINVQMGPSAPGKHIPCPKPADQLSAHDTFVIYGNEDTFTPASKLRNWSDGIAKVSGSRLESHEIDGAGHFWREDGVESQARSALRNWLGRIFDNL</sequence>
<dbReference type="AlphaFoldDB" id="A0A017SSF9"/>
<dbReference type="Proteomes" id="UP000019804">
    <property type="component" value="Unassembled WGS sequence"/>
</dbReference>
<dbReference type="Pfam" id="PF12697">
    <property type="entry name" value="Abhydrolase_6"/>
    <property type="match status" value="1"/>
</dbReference>
<reference evidence="3" key="1">
    <citation type="journal article" date="2014" name="Nat. Commun.">
        <title>Genomic adaptations of the halophilic Dead Sea filamentous fungus Eurotium rubrum.</title>
        <authorList>
            <person name="Kis-Papo T."/>
            <person name="Weig A.R."/>
            <person name="Riley R."/>
            <person name="Persoh D."/>
            <person name="Salamov A."/>
            <person name="Sun H."/>
            <person name="Lipzen A."/>
            <person name="Wasser S.P."/>
            <person name="Rambold G."/>
            <person name="Grigoriev I.V."/>
            <person name="Nevo E."/>
        </authorList>
    </citation>
    <scope>NUCLEOTIDE SEQUENCE [LARGE SCALE GENOMIC DNA]</scope>
    <source>
        <strain evidence="3">CBS 135680</strain>
    </source>
</reference>
<dbReference type="HOGENOM" id="CLU_035149_0_0_1"/>
<evidence type="ECO:0000313" key="2">
    <source>
        <dbReference type="EMBL" id="EYE99731.1"/>
    </source>
</evidence>
<dbReference type="OrthoDB" id="10260961at2759"/>
<evidence type="ECO:0000259" key="1">
    <source>
        <dbReference type="Pfam" id="PF12697"/>
    </source>
</evidence>
<name>A0A017SSF9_ASPRC</name>
<dbReference type="InterPro" id="IPR000073">
    <property type="entry name" value="AB_hydrolase_1"/>
</dbReference>
<dbReference type="STRING" id="1388766.A0A017SSF9"/>
<accession>A0A017SSF9</accession>
<dbReference type="SUPFAM" id="SSF53474">
    <property type="entry name" value="alpha/beta-Hydrolases"/>
    <property type="match status" value="1"/>
</dbReference>
<dbReference type="Gene3D" id="3.40.50.1820">
    <property type="entry name" value="alpha/beta hydrolase"/>
    <property type="match status" value="1"/>
</dbReference>
<evidence type="ECO:0000313" key="3">
    <source>
        <dbReference type="Proteomes" id="UP000019804"/>
    </source>
</evidence>
<dbReference type="GeneID" id="63695005"/>
<keyword evidence="3" id="KW-1185">Reference proteome</keyword>
<dbReference type="EMBL" id="KK088411">
    <property type="protein sequence ID" value="EYE99731.1"/>
    <property type="molecule type" value="Genomic_DNA"/>
</dbReference>
<feature type="domain" description="AB hydrolase-1" evidence="1">
    <location>
        <begin position="68"/>
        <end position="295"/>
    </location>
</feature>
<proteinExistence type="predicted"/>
<dbReference type="PANTHER" id="PTHR42103:SF2">
    <property type="entry name" value="AB HYDROLASE-1 DOMAIN-CONTAINING PROTEIN"/>
    <property type="match status" value="1"/>
</dbReference>
<dbReference type="RefSeq" id="XP_040643419.1">
    <property type="nucleotide sequence ID" value="XM_040779881.1"/>
</dbReference>
<protein>
    <recommendedName>
        <fullName evidence="1">AB hydrolase-1 domain-containing protein</fullName>
    </recommendedName>
</protein>
<gene>
    <name evidence="2" type="ORF">EURHEDRAFT_398892</name>
</gene>